<dbReference type="InterPro" id="IPR036179">
    <property type="entry name" value="Ig-like_dom_sf"/>
</dbReference>
<evidence type="ECO:0000313" key="7">
    <source>
        <dbReference type="Proteomes" id="UP001146120"/>
    </source>
</evidence>
<dbReference type="InterPro" id="IPR019775">
    <property type="entry name" value="WD40_repeat_CS"/>
</dbReference>
<dbReference type="InterPro" id="IPR015943">
    <property type="entry name" value="WD40/YVTN_repeat-like_dom_sf"/>
</dbReference>
<evidence type="ECO:0000256" key="3">
    <source>
        <dbReference type="PROSITE-ProRule" id="PRU00221"/>
    </source>
</evidence>
<keyword evidence="4" id="KW-0175">Coiled coil</keyword>
<dbReference type="PROSITE" id="PS50294">
    <property type="entry name" value="WD_REPEATS_REGION"/>
    <property type="match status" value="1"/>
</dbReference>
<dbReference type="EMBL" id="DAKRPA010000092">
    <property type="protein sequence ID" value="DAZ99008.1"/>
    <property type="molecule type" value="Genomic_DNA"/>
</dbReference>
<feature type="coiled-coil region" evidence="4">
    <location>
        <begin position="64"/>
        <end position="99"/>
    </location>
</feature>
<proteinExistence type="predicted"/>
<feature type="region of interest" description="Disordered" evidence="5">
    <location>
        <begin position="616"/>
        <end position="637"/>
    </location>
</feature>
<dbReference type="PROSITE" id="PS00678">
    <property type="entry name" value="WD_REPEATS_1"/>
    <property type="match status" value="1"/>
</dbReference>
<keyword evidence="1 3" id="KW-0853">WD repeat</keyword>
<dbReference type="Pfam" id="PF00400">
    <property type="entry name" value="WD40"/>
    <property type="match status" value="1"/>
</dbReference>
<dbReference type="SMART" id="SM00320">
    <property type="entry name" value="WD40"/>
    <property type="match status" value="2"/>
</dbReference>
<accession>A0AAV2Z0T9</accession>
<gene>
    <name evidence="6" type="ORF">N0F65_011263</name>
</gene>
<dbReference type="InterPro" id="IPR013783">
    <property type="entry name" value="Ig-like_fold"/>
</dbReference>
<feature type="compositionally biased region" description="Low complexity" evidence="5">
    <location>
        <begin position="622"/>
        <end position="637"/>
    </location>
</feature>
<feature type="repeat" description="WD" evidence="3">
    <location>
        <begin position="495"/>
        <end position="536"/>
    </location>
</feature>
<dbReference type="InterPro" id="IPR001680">
    <property type="entry name" value="WD40_rpt"/>
</dbReference>
<dbReference type="PROSITE" id="PS50082">
    <property type="entry name" value="WD_REPEATS_2"/>
    <property type="match status" value="1"/>
</dbReference>
<dbReference type="Gene3D" id="2.60.40.10">
    <property type="entry name" value="Immunoglobulins"/>
    <property type="match status" value="1"/>
</dbReference>
<evidence type="ECO:0000256" key="5">
    <source>
        <dbReference type="SAM" id="MobiDB-lite"/>
    </source>
</evidence>
<organism evidence="6 7">
    <name type="scientific">Lagenidium giganteum</name>
    <dbReference type="NCBI Taxonomy" id="4803"/>
    <lineage>
        <taxon>Eukaryota</taxon>
        <taxon>Sar</taxon>
        <taxon>Stramenopiles</taxon>
        <taxon>Oomycota</taxon>
        <taxon>Peronosporomycetes</taxon>
        <taxon>Pythiales</taxon>
        <taxon>Pythiaceae</taxon>
    </lineage>
</organism>
<keyword evidence="2" id="KW-0677">Repeat</keyword>
<comment type="caution">
    <text evidence="6">The sequence shown here is derived from an EMBL/GenBank/DDBJ whole genome shotgun (WGS) entry which is preliminary data.</text>
</comment>
<evidence type="ECO:0000256" key="1">
    <source>
        <dbReference type="ARBA" id="ARBA00022574"/>
    </source>
</evidence>
<protein>
    <recommendedName>
        <fullName evidence="8">Guanine nucleotide-binding protein subunit beta-like protein</fullName>
    </recommendedName>
</protein>
<evidence type="ECO:0000313" key="6">
    <source>
        <dbReference type="EMBL" id="DAZ99008.1"/>
    </source>
</evidence>
<keyword evidence="7" id="KW-1185">Reference proteome</keyword>
<name>A0AAV2Z0T9_9STRA</name>
<dbReference type="AlphaFoldDB" id="A0AAV2Z0T9"/>
<reference evidence="6" key="1">
    <citation type="submission" date="2022-11" db="EMBL/GenBank/DDBJ databases">
        <authorList>
            <person name="Morgan W.R."/>
            <person name="Tartar A."/>
        </authorList>
    </citation>
    <scope>NUCLEOTIDE SEQUENCE</scope>
    <source>
        <strain evidence="6">ARSEF 373</strain>
    </source>
</reference>
<dbReference type="SUPFAM" id="SSF48726">
    <property type="entry name" value="Immunoglobulin"/>
    <property type="match status" value="1"/>
</dbReference>
<dbReference type="Gene3D" id="2.130.10.10">
    <property type="entry name" value="YVTN repeat-like/Quinoprotein amine dehydrogenase"/>
    <property type="match status" value="2"/>
</dbReference>
<evidence type="ECO:0000256" key="4">
    <source>
        <dbReference type="SAM" id="Coils"/>
    </source>
</evidence>
<reference evidence="6" key="2">
    <citation type="journal article" date="2023" name="Microbiol Resour">
        <title>Decontamination and Annotation of the Draft Genome Sequence of the Oomycete Lagenidium giganteum ARSEF 373.</title>
        <authorList>
            <person name="Morgan W.R."/>
            <person name="Tartar A."/>
        </authorList>
    </citation>
    <scope>NUCLEOTIDE SEQUENCE</scope>
    <source>
        <strain evidence="6">ARSEF 373</strain>
    </source>
</reference>
<evidence type="ECO:0000256" key="2">
    <source>
        <dbReference type="ARBA" id="ARBA00022737"/>
    </source>
</evidence>
<evidence type="ECO:0008006" key="8">
    <source>
        <dbReference type="Google" id="ProtNLM"/>
    </source>
</evidence>
<dbReference type="SUPFAM" id="SSF50978">
    <property type="entry name" value="WD40 repeat-like"/>
    <property type="match status" value="1"/>
</dbReference>
<dbReference type="Proteomes" id="UP001146120">
    <property type="component" value="Unassembled WGS sequence"/>
</dbReference>
<sequence length="637" mass="71134">MLTYIPLVLDLFKHIVGKYGFAETLPGVAEAVRALQDHAENDEYLVNQIIAIRRSLTPTGAWITEDAEAEEQDKRRKVVEQEERRKQDEEARRLELLAAENARKARVRAKKLAKGIDPSIERLPELLGFPPPIFVARENKTVWLRVRGKYIQTCRWHFNGKPIESEEFVRGIHHTTLLIPHLTKRVVGEYFCVCENDEGSRSTPTMRLQLVALSSTRLASRKLRGRTTSMPLYFDQGVAGCCMNRSLVTCEAKTLTLVKISPVIPPGVQSMAWFPRLRLLAVGAEQAPPSATKKPTKGSKSANASLALYSMNVSIVDASGVAATTTLSVEEKSPKRKPTVIVTAPVEQPKNTSMVTSQCLAFLTTSLGSVEAIAFTDNGRRLVLSDGKHCILVYRTQPALTLEHTIKIPGNIYHISASTNRSSFAVALQNSDRILWYGLRPPSEPIQHHLQLNLAAGRVALDPHGFALAATEIGCIKSWISILNIETRRPSKKRFVAHVGRVTHMEWTEQTSLLVSAGHDGYVKLWDLESVACVFSYHHDLNGVRWLGWMEKEAMFHIVGFSSARMEARQVQSLPEFLATRLDELHDHALRIQKVWKGGQTRYLVNKFIRRPKRRASVVKNTASSTPASTPPISTSS</sequence>
<dbReference type="InterPro" id="IPR036322">
    <property type="entry name" value="WD40_repeat_dom_sf"/>
</dbReference>